<organism evidence="1 2">
    <name type="scientific">Acorus gramineus</name>
    <name type="common">Dwarf sweet flag</name>
    <dbReference type="NCBI Taxonomy" id="55184"/>
    <lineage>
        <taxon>Eukaryota</taxon>
        <taxon>Viridiplantae</taxon>
        <taxon>Streptophyta</taxon>
        <taxon>Embryophyta</taxon>
        <taxon>Tracheophyta</taxon>
        <taxon>Spermatophyta</taxon>
        <taxon>Magnoliopsida</taxon>
        <taxon>Liliopsida</taxon>
        <taxon>Acoraceae</taxon>
        <taxon>Acorus</taxon>
    </lineage>
</organism>
<dbReference type="AlphaFoldDB" id="A0AAV9AY13"/>
<evidence type="ECO:0008006" key="3">
    <source>
        <dbReference type="Google" id="ProtNLM"/>
    </source>
</evidence>
<name>A0AAV9AY13_ACOGR</name>
<reference evidence="1" key="1">
    <citation type="journal article" date="2023" name="Nat. Commun.">
        <title>Diploid and tetraploid genomes of Acorus and the evolution of monocots.</title>
        <authorList>
            <person name="Ma L."/>
            <person name="Liu K.W."/>
            <person name="Li Z."/>
            <person name="Hsiao Y.Y."/>
            <person name="Qi Y."/>
            <person name="Fu T."/>
            <person name="Tang G.D."/>
            <person name="Zhang D."/>
            <person name="Sun W.H."/>
            <person name="Liu D.K."/>
            <person name="Li Y."/>
            <person name="Chen G.Z."/>
            <person name="Liu X.D."/>
            <person name="Liao X.Y."/>
            <person name="Jiang Y.T."/>
            <person name="Yu X."/>
            <person name="Hao Y."/>
            <person name="Huang J."/>
            <person name="Zhao X.W."/>
            <person name="Ke S."/>
            <person name="Chen Y.Y."/>
            <person name="Wu W.L."/>
            <person name="Hsu J.L."/>
            <person name="Lin Y.F."/>
            <person name="Huang M.D."/>
            <person name="Li C.Y."/>
            <person name="Huang L."/>
            <person name="Wang Z.W."/>
            <person name="Zhao X."/>
            <person name="Zhong W.Y."/>
            <person name="Peng D.H."/>
            <person name="Ahmad S."/>
            <person name="Lan S."/>
            <person name="Zhang J.S."/>
            <person name="Tsai W.C."/>
            <person name="Van de Peer Y."/>
            <person name="Liu Z.J."/>
        </authorList>
    </citation>
    <scope>NUCLEOTIDE SEQUENCE</scope>
    <source>
        <strain evidence="1">SCP</strain>
    </source>
</reference>
<accession>A0AAV9AY13</accession>
<protein>
    <recommendedName>
        <fullName evidence="3">Reverse transcriptase</fullName>
    </recommendedName>
</protein>
<reference evidence="1" key="2">
    <citation type="submission" date="2023-06" db="EMBL/GenBank/DDBJ databases">
        <authorList>
            <person name="Ma L."/>
            <person name="Liu K.-W."/>
            <person name="Li Z."/>
            <person name="Hsiao Y.-Y."/>
            <person name="Qi Y."/>
            <person name="Fu T."/>
            <person name="Tang G."/>
            <person name="Zhang D."/>
            <person name="Sun W.-H."/>
            <person name="Liu D.-K."/>
            <person name="Li Y."/>
            <person name="Chen G.-Z."/>
            <person name="Liu X.-D."/>
            <person name="Liao X.-Y."/>
            <person name="Jiang Y.-T."/>
            <person name="Yu X."/>
            <person name="Hao Y."/>
            <person name="Huang J."/>
            <person name="Zhao X.-W."/>
            <person name="Ke S."/>
            <person name="Chen Y.-Y."/>
            <person name="Wu W.-L."/>
            <person name="Hsu J.-L."/>
            <person name="Lin Y.-F."/>
            <person name="Huang M.-D."/>
            <person name="Li C.-Y."/>
            <person name="Huang L."/>
            <person name="Wang Z.-W."/>
            <person name="Zhao X."/>
            <person name="Zhong W.-Y."/>
            <person name="Peng D.-H."/>
            <person name="Ahmad S."/>
            <person name="Lan S."/>
            <person name="Zhang J.-S."/>
            <person name="Tsai W.-C."/>
            <person name="Van De Peer Y."/>
            <person name="Liu Z.-J."/>
        </authorList>
    </citation>
    <scope>NUCLEOTIDE SEQUENCE</scope>
    <source>
        <strain evidence="1">SCP</strain>
        <tissue evidence="1">Leaves</tissue>
    </source>
</reference>
<dbReference type="Proteomes" id="UP001179952">
    <property type="component" value="Unassembled WGS sequence"/>
</dbReference>
<comment type="caution">
    <text evidence="1">The sequence shown here is derived from an EMBL/GenBank/DDBJ whole genome shotgun (WGS) entry which is preliminary data.</text>
</comment>
<proteinExistence type="predicted"/>
<dbReference type="EMBL" id="JAUJYN010000006">
    <property type="protein sequence ID" value="KAK1269088.1"/>
    <property type="molecule type" value="Genomic_DNA"/>
</dbReference>
<gene>
    <name evidence="1" type="ORF">QJS04_geneDACA018537</name>
</gene>
<evidence type="ECO:0000313" key="2">
    <source>
        <dbReference type="Proteomes" id="UP001179952"/>
    </source>
</evidence>
<keyword evidence="2" id="KW-1185">Reference proteome</keyword>
<sequence>MHGFSQRWVRMVIQCIEIAHASVVVNGESAGFFPLNKGLRQGDPMSPILLVLVANVLSHLCAKAEQGGWIGGLLCVRGSNPVTIIQYANDTLP</sequence>
<evidence type="ECO:0000313" key="1">
    <source>
        <dbReference type="EMBL" id="KAK1269088.1"/>
    </source>
</evidence>